<evidence type="ECO:0000256" key="4">
    <source>
        <dbReference type="ARBA" id="ARBA00022801"/>
    </source>
</evidence>
<gene>
    <name evidence="6" type="ORF">C7T94_08840</name>
</gene>
<comment type="cofactor">
    <cofactor evidence="1">
        <name>Mg(2+)</name>
        <dbReference type="ChEBI" id="CHEBI:18420"/>
    </cofactor>
</comment>
<dbReference type="SUPFAM" id="SSF50324">
    <property type="entry name" value="Inorganic pyrophosphatase"/>
    <property type="match status" value="1"/>
</dbReference>
<keyword evidence="4" id="KW-0378">Hydrolase</keyword>
<reference evidence="6 7" key="1">
    <citation type="submission" date="2018-03" db="EMBL/GenBank/DDBJ databases">
        <authorList>
            <person name="Keele B.F."/>
        </authorList>
    </citation>
    <scope>NUCLEOTIDE SEQUENCE [LARGE SCALE GENOMIC DNA]</scope>
    <source>
        <strain evidence="6 7">YL28-9</strain>
    </source>
</reference>
<dbReference type="EC" id="3.6.1.1" evidence="2"/>
<accession>A0A2T3HJW3</accession>
<proteinExistence type="predicted"/>
<dbReference type="InterPro" id="IPR008162">
    <property type="entry name" value="Pyrophosphatase"/>
</dbReference>
<evidence type="ECO:0000256" key="1">
    <source>
        <dbReference type="ARBA" id="ARBA00001946"/>
    </source>
</evidence>
<keyword evidence="3" id="KW-0479">Metal-binding</keyword>
<evidence type="ECO:0000256" key="2">
    <source>
        <dbReference type="ARBA" id="ARBA00012146"/>
    </source>
</evidence>
<dbReference type="Gene3D" id="3.90.80.10">
    <property type="entry name" value="Inorganic pyrophosphatase"/>
    <property type="match status" value="1"/>
</dbReference>
<dbReference type="InterPro" id="IPR036649">
    <property type="entry name" value="Pyrophosphatase_sf"/>
</dbReference>
<dbReference type="PROSITE" id="PS00387">
    <property type="entry name" value="PPASE"/>
    <property type="match status" value="1"/>
</dbReference>
<name>A0A2T3HJW3_9SPHI</name>
<dbReference type="Proteomes" id="UP000240912">
    <property type="component" value="Unassembled WGS sequence"/>
</dbReference>
<dbReference type="EMBL" id="PYLS01000005">
    <property type="protein sequence ID" value="PST82748.1"/>
    <property type="molecule type" value="Genomic_DNA"/>
</dbReference>
<dbReference type="AlphaFoldDB" id="A0A2T3HJW3"/>
<dbReference type="PANTHER" id="PTHR10286">
    <property type="entry name" value="INORGANIC PYROPHOSPHATASE"/>
    <property type="match status" value="1"/>
</dbReference>
<dbReference type="GO" id="GO:0004427">
    <property type="term" value="F:inorganic diphosphate phosphatase activity"/>
    <property type="evidence" value="ECO:0007669"/>
    <property type="project" value="UniProtKB-EC"/>
</dbReference>
<dbReference type="OrthoDB" id="5187599at2"/>
<evidence type="ECO:0000256" key="5">
    <source>
        <dbReference type="ARBA" id="ARBA00022842"/>
    </source>
</evidence>
<dbReference type="GO" id="GO:0006796">
    <property type="term" value="P:phosphate-containing compound metabolic process"/>
    <property type="evidence" value="ECO:0007669"/>
    <property type="project" value="InterPro"/>
</dbReference>
<sequence>MLSCKYPGQRTKKLNNLDNNITVIIETPKGSGQKFDYDPELDRMKLNKVLPAGLIFPFDFGYIPGTIGGDGDPVDALVISELATFPGCALDCRVIGALKARQRERDGATMRNDRIIAIPVVSVQYAAVNTFNDLPPGILEQLTRFFINYNEQAGKKFSPLKNVPAREAISLINTATVKQPKDTLIQLFIPTRDASGKPFPESHFSRLRTELKDRFGGLTIYARTPAKGLWKDQGNTVEDELVIYEVMTAGAEPAYWSRLKTKLEKRFAQQEILILAGKVQQL</sequence>
<evidence type="ECO:0000313" key="6">
    <source>
        <dbReference type="EMBL" id="PST82748.1"/>
    </source>
</evidence>
<organism evidence="6 7">
    <name type="scientific">Pedobacter yulinensis</name>
    <dbReference type="NCBI Taxonomy" id="2126353"/>
    <lineage>
        <taxon>Bacteria</taxon>
        <taxon>Pseudomonadati</taxon>
        <taxon>Bacteroidota</taxon>
        <taxon>Sphingobacteriia</taxon>
        <taxon>Sphingobacteriales</taxon>
        <taxon>Sphingobacteriaceae</taxon>
        <taxon>Pedobacter</taxon>
    </lineage>
</organism>
<evidence type="ECO:0000313" key="7">
    <source>
        <dbReference type="Proteomes" id="UP000240912"/>
    </source>
</evidence>
<keyword evidence="5" id="KW-0460">Magnesium</keyword>
<dbReference type="Pfam" id="PF00719">
    <property type="entry name" value="Pyrophosphatase"/>
    <property type="match status" value="1"/>
</dbReference>
<protein>
    <recommendedName>
        <fullName evidence="2">inorganic diphosphatase</fullName>
        <ecNumber evidence="2">3.6.1.1</ecNumber>
    </recommendedName>
</protein>
<dbReference type="GO" id="GO:0005737">
    <property type="term" value="C:cytoplasm"/>
    <property type="evidence" value="ECO:0007669"/>
    <property type="project" value="InterPro"/>
</dbReference>
<dbReference type="GO" id="GO:0000287">
    <property type="term" value="F:magnesium ion binding"/>
    <property type="evidence" value="ECO:0007669"/>
    <property type="project" value="InterPro"/>
</dbReference>
<comment type="caution">
    <text evidence="6">The sequence shown here is derived from an EMBL/GenBank/DDBJ whole genome shotgun (WGS) entry which is preliminary data.</text>
</comment>
<keyword evidence="7" id="KW-1185">Reference proteome</keyword>
<evidence type="ECO:0000256" key="3">
    <source>
        <dbReference type="ARBA" id="ARBA00022723"/>
    </source>
</evidence>